<dbReference type="VEuPathDB" id="PlasmoDB:PocGH01_00218500"/>
<proteinExistence type="predicted"/>
<feature type="transmembrane region" description="Helical" evidence="1">
    <location>
        <begin position="218"/>
        <end position="243"/>
    </location>
</feature>
<dbReference type="EMBL" id="FLRJ01000716">
    <property type="protein sequence ID" value="SBT74474.1"/>
    <property type="molecule type" value="Genomic_DNA"/>
</dbReference>
<evidence type="ECO:0000313" key="2">
    <source>
        <dbReference type="EMBL" id="SBT74474.1"/>
    </source>
</evidence>
<reference evidence="2 3" key="1">
    <citation type="submission" date="2016-06" db="EMBL/GenBank/DDBJ databases">
        <authorList>
            <consortium name="Pathogen Informatics"/>
        </authorList>
    </citation>
    <scope>NUCLEOTIDE SEQUENCE [LARGE SCALE GENOMIC DNA]</scope>
</reference>
<name>A0A1C3KKH7_PLAOA</name>
<gene>
    <name evidence="2" type="primary">PowCR01_000220600</name>
    <name evidence="2" type="ORF">POWCR01_000220600</name>
</gene>
<dbReference type="Proteomes" id="UP000243200">
    <property type="component" value="Unassembled WGS sequence"/>
</dbReference>
<evidence type="ECO:0000256" key="1">
    <source>
        <dbReference type="SAM" id="Phobius"/>
    </source>
</evidence>
<protein>
    <submittedName>
        <fullName evidence="2">Plasmodium vivax Vir protein, putative</fullName>
    </submittedName>
</protein>
<keyword evidence="1" id="KW-0472">Membrane</keyword>
<organism evidence="2 3">
    <name type="scientific">Plasmodium ovale</name>
    <name type="common">malaria parasite P. ovale</name>
    <dbReference type="NCBI Taxonomy" id="36330"/>
    <lineage>
        <taxon>Eukaryota</taxon>
        <taxon>Sar</taxon>
        <taxon>Alveolata</taxon>
        <taxon>Apicomplexa</taxon>
        <taxon>Aconoidasida</taxon>
        <taxon>Haemosporida</taxon>
        <taxon>Plasmodiidae</taxon>
        <taxon>Plasmodium</taxon>
        <taxon>Plasmodium (Plasmodium)</taxon>
    </lineage>
</organism>
<keyword evidence="1" id="KW-0812">Transmembrane</keyword>
<dbReference type="OrthoDB" id="381216at2759"/>
<sequence length="296" mass="35228">MSQRIDRAHNTASSYKEYRKELESYLSSSDLLLIPGCNDFHSQHIKGSIYDDPTVCAVAVKFLSHLKEKNIPSYEEEGCKYFFYWLYTKALDGKKHIEDTLDLYKKLNELFNEENDGHHKFDKYINNMNKDTCDKLQKVIHLYEVFNKLENEVSQQSEQTKCISNCSELFTSYVDECREAYNYDFCNGLKDFREYHNYYFQSILHCKEEQYLLPQVEIYHIGGIILTPFVVILVTAFIFPIIYKFTAFGPWIHHILRRKKNIWENINQETNQSLNLYEMENRNSKIQSYNIAYNCS</sequence>
<dbReference type="AlphaFoldDB" id="A0A1C3KKH7"/>
<evidence type="ECO:0000313" key="3">
    <source>
        <dbReference type="Proteomes" id="UP000243200"/>
    </source>
</evidence>
<dbReference type="Pfam" id="PF05795">
    <property type="entry name" value="Plasmodium_Vir"/>
    <property type="match status" value="1"/>
</dbReference>
<keyword evidence="1" id="KW-1133">Transmembrane helix</keyword>
<accession>A0A1C3KKH7</accession>
<dbReference type="InterPro" id="IPR008780">
    <property type="entry name" value="Plasmodium_Vir"/>
</dbReference>
<dbReference type="VEuPathDB" id="PlasmoDB:POWCR01_000220600"/>